<accession>A0AA87ZL13</accession>
<evidence type="ECO:0000313" key="3">
    <source>
        <dbReference type="Proteomes" id="UP001187192"/>
    </source>
</evidence>
<comment type="caution">
    <text evidence="2">The sequence shown here is derived from an EMBL/GenBank/DDBJ whole genome shotgun (WGS) entry which is preliminary data.</text>
</comment>
<dbReference type="EMBL" id="BTGU01008422">
    <property type="protein sequence ID" value="GMN28453.1"/>
    <property type="molecule type" value="Genomic_DNA"/>
</dbReference>
<keyword evidence="3" id="KW-1185">Reference proteome</keyword>
<sequence length="27" mass="2892">MSAKNTGRKRRSARVPSKPSSSSSAEE</sequence>
<evidence type="ECO:0000313" key="2">
    <source>
        <dbReference type="EMBL" id="GMN28453.1"/>
    </source>
</evidence>
<organism evidence="2 3">
    <name type="scientific">Ficus carica</name>
    <name type="common">Common fig</name>
    <dbReference type="NCBI Taxonomy" id="3494"/>
    <lineage>
        <taxon>Eukaryota</taxon>
        <taxon>Viridiplantae</taxon>
        <taxon>Streptophyta</taxon>
        <taxon>Embryophyta</taxon>
        <taxon>Tracheophyta</taxon>
        <taxon>Spermatophyta</taxon>
        <taxon>Magnoliopsida</taxon>
        <taxon>eudicotyledons</taxon>
        <taxon>Gunneridae</taxon>
        <taxon>Pentapetalae</taxon>
        <taxon>rosids</taxon>
        <taxon>fabids</taxon>
        <taxon>Rosales</taxon>
        <taxon>Moraceae</taxon>
        <taxon>Ficeae</taxon>
        <taxon>Ficus</taxon>
    </lineage>
</organism>
<proteinExistence type="predicted"/>
<dbReference type="Proteomes" id="UP001187192">
    <property type="component" value="Unassembled WGS sequence"/>
</dbReference>
<feature type="region of interest" description="Disordered" evidence="1">
    <location>
        <begin position="1"/>
        <end position="27"/>
    </location>
</feature>
<feature type="compositionally biased region" description="Basic residues" evidence="1">
    <location>
        <begin position="1"/>
        <end position="13"/>
    </location>
</feature>
<feature type="non-terminal residue" evidence="2">
    <location>
        <position position="27"/>
    </location>
</feature>
<dbReference type="AlphaFoldDB" id="A0AA87ZL13"/>
<name>A0AA87ZL13_FICCA</name>
<evidence type="ECO:0000256" key="1">
    <source>
        <dbReference type="SAM" id="MobiDB-lite"/>
    </source>
</evidence>
<reference evidence="2" key="1">
    <citation type="submission" date="2023-07" db="EMBL/GenBank/DDBJ databases">
        <title>draft genome sequence of fig (Ficus carica).</title>
        <authorList>
            <person name="Takahashi T."/>
            <person name="Nishimura K."/>
        </authorList>
    </citation>
    <scope>NUCLEOTIDE SEQUENCE</scope>
</reference>
<protein>
    <submittedName>
        <fullName evidence="2">Uncharacterized protein</fullName>
    </submittedName>
</protein>
<gene>
    <name evidence="2" type="ORF">TIFTF001_050538</name>
</gene>
<feature type="compositionally biased region" description="Low complexity" evidence="1">
    <location>
        <begin position="14"/>
        <end position="27"/>
    </location>
</feature>